<sequence>MPVAAHSRPGLKPERKSDAPGSMPRGATVTAGLRPSSALAVVTVRARRRHRSFVTAGPSRHGPRRVGGRGRRAARSACCAVEGLAEGRAAEQDGVDADNPPDARYRLLDTGQA</sequence>
<name>A0A4D4M7V7_STRAX</name>
<evidence type="ECO:0000313" key="2">
    <source>
        <dbReference type="EMBL" id="GDY68051.1"/>
    </source>
</evidence>
<feature type="region of interest" description="Disordered" evidence="1">
    <location>
        <begin position="89"/>
        <end position="113"/>
    </location>
</feature>
<evidence type="ECO:0000313" key="5">
    <source>
        <dbReference type="Proteomes" id="UP000302139"/>
    </source>
</evidence>
<comment type="caution">
    <text evidence="2">The sequence shown here is derived from an EMBL/GenBank/DDBJ whole genome shotgun (WGS) entry which is preliminary data.</text>
</comment>
<reference evidence="3 4" key="1">
    <citation type="submission" date="2019-04" db="EMBL/GenBank/DDBJ databases">
        <title>Draft genome sequences of Streptomyces avermitilis ATCC 31267.</title>
        <authorList>
            <person name="Komaki H."/>
            <person name="Tamura T."/>
            <person name="Hosoyama A."/>
        </authorList>
    </citation>
    <scope>NUCLEOTIDE SEQUENCE [LARGE SCALE GENOMIC DNA]</scope>
    <source>
        <strain evidence="3 4">ATCC 31267</strain>
    </source>
</reference>
<evidence type="ECO:0000313" key="4">
    <source>
        <dbReference type="Proteomes" id="UP000299211"/>
    </source>
</evidence>
<dbReference type="EMBL" id="BJHX01000001">
    <property type="protein sequence ID" value="GDY68051.1"/>
    <property type="molecule type" value="Genomic_DNA"/>
</dbReference>
<evidence type="ECO:0000313" key="3">
    <source>
        <dbReference type="EMBL" id="GDY71612.1"/>
    </source>
</evidence>
<accession>A0A4D4M7V7</accession>
<organism evidence="2 5">
    <name type="scientific">Streptomyces avermitilis</name>
    <dbReference type="NCBI Taxonomy" id="33903"/>
    <lineage>
        <taxon>Bacteria</taxon>
        <taxon>Bacillati</taxon>
        <taxon>Actinomycetota</taxon>
        <taxon>Actinomycetes</taxon>
        <taxon>Kitasatosporales</taxon>
        <taxon>Streptomycetaceae</taxon>
        <taxon>Streptomyces</taxon>
    </lineage>
</organism>
<reference evidence="2 5" key="2">
    <citation type="submission" date="2019-04" db="EMBL/GenBank/DDBJ databases">
        <title>Draft genome sequences of Streptomyces avermitilis NBRC 14893.</title>
        <authorList>
            <person name="Komaki H."/>
            <person name="Tamura T."/>
            <person name="Hosoyama A."/>
        </authorList>
    </citation>
    <scope>NUCLEOTIDE SEQUENCE [LARGE SCALE GENOMIC DNA]</scope>
    <source>
        <strain evidence="2 5">NBRC 14893</strain>
    </source>
</reference>
<dbReference type="AlphaFoldDB" id="A0A4D4M7V7"/>
<protein>
    <submittedName>
        <fullName evidence="2">Uncharacterized protein</fullName>
    </submittedName>
</protein>
<gene>
    <name evidence="2" type="ORF">SAV14893_074440</name>
    <name evidence="3" type="ORF">SAV31267_010970</name>
</gene>
<feature type="region of interest" description="Disordered" evidence="1">
    <location>
        <begin position="1"/>
        <end position="34"/>
    </location>
</feature>
<proteinExistence type="predicted"/>
<dbReference type="Proteomes" id="UP000302139">
    <property type="component" value="Unassembled WGS sequence"/>
</dbReference>
<dbReference type="Proteomes" id="UP000299211">
    <property type="component" value="Unassembled WGS sequence"/>
</dbReference>
<evidence type="ECO:0000256" key="1">
    <source>
        <dbReference type="SAM" id="MobiDB-lite"/>
    </source>
</evidence>
<dbReference type="EMBL" id="BJHY01000001">
    <property type="protein sequence ID" value="GDY71612.1"/>
    <property type="molecule type" value="Genomic_DNA"/>
</dbReference>